<evidence type="ECO:0000256" key="2">
    <source>
        <dbReference type="ARBA" id="ARBA00023015"/>
    </source>
</evidence>
<dbReference type="CDD" id="cd05466">
    <property type="entry name" value="PBP2_LTTR_substrate"/>
    <property type="match status" value="1"/>
</dbReference>
<proteinExistence type="inferred from homology"/>
<dbReference type="InterPro" id="IPR000847">
    <property type="entry name" value="LysR_HTH_N"/>
</dbReference>
<evidence type="ECO:0000256" key="4">
    <source>
        <dbReference type="ARBA" id="ARBA00023163"/>
    </source>
</evidence>
<dbReference type="GO" id="GO:0003677">
    <property type="term" value="F:DNA binding"/>
    <property type="evidence" value="ECO:0007669"/>
    <property type="project" value="UniProtKB-KW"/>
</dbReference>
<keyword evidence="4" id="KW-0804">Transcription</keyword>
<dbReference type="Proteomes" id="UP000005753">
    <property type="component" value="Chromosome"/>
</dbReference>
<dbReference type="Pfam" id="PF00126">
    <property type="entry name" value="HTH_1"/>
    <property type="match status" value="1"/>
</dbReference>
<evidence type="ECO:0000313" key="7">
    <source>
        <dbReference type="Proteomes" id="UP000005753"/>
    </source>
</evidence>
<dbReference type="GO" id="GO:0003700">
    <property type="term" value="F:DNA-binding transcription factor activity"/>
    <property type="evidence" value="ECO:0007669"/>
    <property type="project" value="InterPro"/>
</dbReference>
<dbReference type="SUPFAM" id="SSF53850">
    <property type="entry name" value="Periplasmic binding protein-like II"/>
    <property type="match status" value="1"/>
</dbReference>
<dbReference type="PANTHER" id="PTHR30346">
    <property type="entry name" value="TRANSCRIPTIONAL DUAL REGULATOR HCAR-RELATED"/>
    <property type="match status" value="1"/>
</dbReference>
<dbReference type="InterPro" id="IPR036388">
    <property type="entry name" value="WH-like_DNA-bd_sf"/>
</dbReference>
<keyword evidence="2" id="KW-0805">Transcription regulation</keyword>
<evidence type="ECO:0000313" key="6">
    <source>
        <dbReference type="EMBL" id="EIM57719.1"/>
    </source>
</evidence>
<organism evidence="6 7">
    <name type="scientific">Eubacterium cellulosolvens (strain ATCC 43171 / JCM 9499 / 6)</name>
    <name type="common">Cillobacterium cellulosolvens</name>
    <dbReference type="NCBI Taxonomy" id="633697"/>
    <lineage>
        <taxon>Bacteria</taxon>
        <taxon>Bacillati</taxon>
        <taxon>Bacillota</taxon>
        <taxon>Clostridia</taxon>
        <taxon>Eubacteriales</taxon>
        <taxon>Eubacteriaceae</taxon>
        <taxon>Eubacterium</taxon>
    </lineage>
</organism>
<evidence type="ECO:0000256" key="3">
    <source>
        <dbReference type="ARBA" id="ARBA00023125"/>
    </source>
</evidence>
<protein>
    <submittedName>
        <fullName evidence="6">Transcriptional regulator</fullName>
    </submittedName>
</protein>
<accession>I5AV96</accession>
<dbReference type="EMBL" id="CM001487">
    <property type="protein sequence ID" value="EIM57719.1"/>
    <property type="molecule type" value="Genomic_DNA"/>
</dbReference>
<comment type="similarity">
    <text evidence="1">Belongs to the LysR transcriptional regulatory family.</text>
</comment>
<dbReference type="Gene3D" id="3.40.190.290">
    <property type="match status" value="1"/>
</dbReference>
<reference evidence="6 7" key="1">
    <citation type="submission" date="2010-08" db="EMBL/GenBank/DDBJ databases">
        <authorList>
            <consortium name="US DOE Joint Genome Institute (JGI-PGF)"/>
            <person name="Lucas S."/>
            <person name="Copeland A."/>
            <person name="Lapidus A."/>
            <person name="Cheng J.-F."/>
            <person name="Bruce D."/>
            <person name="Goodwin L."/>
            <person name="Pitluck S."/>
            <person name="Land M.L."/>
            <person name="Hauser L."/>
            <person name="Chang Y.-J."/>
            <person name="Anderson I.J."/>
            <person name="Johnson E."/>
            <person name="Mulhopadhyay B."/>
            <person name="Kyrpides N."/>
            <person name="Woyke T.J."/>
        </authorList>
    </citation>
    <scope>NUCLEOTIDE SEQUENCE [LARGE SCALE GENOMIC DNA]</scope>
    <source>
        <strain evidence="6 7">6</strain>
    </source>
</reference>
<sequence length="311" mass="35046">MGPFLFFERNYRNTMNKRQLEYFLKVYEHKSISKAAAGLFITPQALSKTISSLEKELGTELFTHKSNQIVPTPQAALLASHAKTLIMEYDLISNHLFSSKPMKKNLLLPCSYDVPDLFPASFFHNFGKEHEDTVLKIVELPDRDILTRLDHGDCELAIVSGPLDATRYQLFPLISLAFCLVVHKNHPLAGQASVSVNDLKDIPLVIKDSANPLSNAQYCELLKNGAMPDIVLESSDSHLIHKMVIEDHAVGLSLLYLAKKIRSDRIRILPFQEHWFTKTLYLASRKNTVLSHCATAFAEAIRSFISLQAPE</sequence>
<keyword evidence="3" id="KW-0238">DNA-binding</keyword>
<feature type="domain" description="HTH lysR-type" evidence="5">
    <location>
        <begin position="15"/>
        <end position="72"/>
    </location>
</feature>
<dbReference type="eggNOG" id="COG0583">
    <property type="taxonomic scope" value="Bacteria"/>
</dbReference>
<dbReference type="InterPro" id="IPR005119">
    <property type="entry name" value="LysR_subst-bd"/>
</dbReference>
<name>I5AV96_EUBC6</name>
<dbReference type="GO" id="GO:0032993">
    <property type="term" value="C:protein-DNA complex"/>
    <property type="evidence" value="ECO:0007669"/>
    <property type="project" value="TreeGrafter"/>
</dbReference>
<dbReference type="AlphaFoldDB" id="I5AV96"/>
<evidence type="ECO:0000259" key="5">
    <source>
        <dbReference type="PROSITE" id="PS50931"/>
    </source>
</evidence>
<dbReference type="PROSITE" id="PS50931">
    <property type="entry name" value="HTH_LYSR"/>
    <property type="match status" value="1"/>
</dbReference>
<gene>
    <name evidence="6" type="ORF">EubceDRAFT1_1945</name>
</gene>
<dbReference type="SUPFAM" id="SSF46785">
    <property type="entry name" value="Winged helix' DNA-binding domain"/>
    <property type="match status" value="1"/>
</dbReference>
<reference evidence="6 7" key="2">
    <citation type="submission" date="2012-02" db="EMBL/GenBank/DDBJ databases">
        <title>Improved High-Quality Draft sequence of Eubacterium cellulosolvens 6.</title>
        <authorList>
            <consortium name="US DOE Joint Genome Institute"/>
            <person name="Lucas S."/>
            <person name="Han J."/>
            <person name="Lapidus A."/>
            <person name="Cheng J.-F."/>
            <person name="Goodwin L."/>
            <person name="Pitluck S."/>
            <person name="Peters L."/>
            <person name="Mikhailova N."/>
            <person name="Gu W."/>
            <person name="Detter J.C."/>
            <person name="Han C."/>
            <person name="Tapia R."/>
            <person name="Land M."/>
            <person name="Hauser L."/>
            <person name="Kyrpides N."/>
            <person name="Ivanova N."/>
            <person name="Pagani I."/>
            <person name="Johnson E."/>
            <person name="Mukhopadhyay B."/>
            <person name="Anderson I."/>
            <person name="Woyke T."/>
        </authorList>
    </citation>
    <scope>NUCLEOTIDE SEQUENCE [LARGE SCALE GENOMIC DNA]</scope>
    <source>
        <strain evidence="6 7">6</strain>
    </source>
</reference>
<dbReference type="STRING" id="633697.EubceDRAFT1_1945"/>
<dbReference type="Gene3D" id="1.10.10.10">
    <property type="entry name" value="Winged helix-like DNA-binding domain superfamily/Winged helix DNA-binding domain"/>
    <property type="match status" value="1"/>
</dbReference>
<dbReference type="Pfam" id="PF03466">
    <property type="entry name" value="LysR_substrate"/>
    <property type="match status" value="1"/>
</dbReference>
<dbReference type="InterPro" id="IPR036390">
    <property type="entry name" value="WH_DNA-bd_sf"/>
</dbReference>
<evidence type="ECO:0000256" key="1">
    <source>
        <dbReference type="ARBA" id="ARBA00009437"/>
    </source>
</evidence>
<keyword evidence="7" id="KW-1185">Reference proteome</keyword>
<dbReference type="PANTHER" id="PTHR30346:SF28">
    <property type="entry name" value="HTH-TYPE TRANSCRIPTIONAL REGULATOR CYNR"/>
    <property type="match status" value="1"/>
</dbReference>
<dbReference type="HOGENOM" id="CLU_039613_6_0_9"/>